<evidence type="ECO:0000256" key="1">
    <source>
        <dbReference type="SAM" id="MobiDB-lite"/>
    </source>
</evidence>
<gene>
    <name evidence="3" type="ORF">GCM10025865_26060</name>
</gene>
<feature type="compositionally biased region" description="Basic and acidic residues" evidence="1">
    <location>
        <begin position="79"/>
        <end position="98"/>
    </location>
</feature>
<dbReference type="EMBL" id="AP027729">
    <property type="protein sequence ID" value="BDZ43307.1"/>
    <property type="molecule type" value="Genomic_DNA"/>
</dbReference>
<feature type="region of interest" description="Disordered" evidence="1">
    <location>
        <begin position="28"/>
        <end position="111"/>
    </location>
</feature>
<feature type="transmembrane region" description="Helical" evidence="2">
    <location>
        <begin position="157"/>
        <end position="180"/>
    </location>
</feature>
<accession>A0ABM8G529</accession>
<keyword evidence="2" id="KW-0812">Transmembrane</keyword>
<dbReference type="InterPro" id="IPR021403">
    <property type="entry name" value="DUF3043"/>
</dbReference>
<keyword evidence="2" id="KW-1133">Transmembrane helix</keyword>
<keyword evidence="4" id="KW-1185">Reference proteome</keyword>
<feature type="transmembrane region" description="Helical" evidence="2">
    <location>
        <begin position="133"/>
        <end position="151"/>
    </location>
</feature>
<sequence>MLILATLPGCPAAYRAHDALDYPKTVFSRNKDSEPAQDASVTPDAPEVDPVGITTPGKGRATPRRSQAQAANRRPLVPNDRKAAAKDARAKAREERLKQQQALQTGDERNLPVRDKGPVKRYVRDYVDARFNLGEYFLFVAFIALGLMIVTSQMPQLSVWVTLGLYALVLVTILDAVLMWRALKRRLQAKFGDVPSGTMMYAIMRAFQIRRARLPKPTHKKHGSYPE</sequence>
<organism evidence="3 4">
    <name type="scientific">Paraoerskovia sediminicola</name>
    <dbReference type="NCBI Taxonomy" id="1138587"/>
    <lineage>
        <taxon>Bacteria</taxon>
        <taxon>Bacillati</taxon>
        <taxon>Actinomycetota</taxon>
        <taxon>Actinomycetes</taxon>
        <taxon>Micrococcales</taxon>
        <taxon>Cellulomonadaceae</taxon>
        <taxon>Paraoerskovia</taxon>
    </lineage>
</organism>
<evidence type="ECO:0000313" key="4">
    <source>
        <dbReference type="Proteomes" id="UP001321475"/>
    </source>
</evidence>
<evidence type="ECO:0000313" key="3">
    <source>
        <dbReference type="EMBL" id="BDZ43307.1"/>
    </source>
</evidence>
<proteinExistence type="predicted"/>
<dbReference type="Pfam" id="PF11241">
    <property type="entry name" value="DUF3043"/>
    <property type="match status" value="1"/>
</dbReference>
<dbReference type="Proteomes" id="UP001321475">
    <property type="component" value="Chromosome"/>
</dbReference>
<evidence type="ECO:0000256" key="2">
    <source>
        <dbReference type="SAM" id="Phobius"/>
    </source>
</evidence>
<reference evidence="4" key="1">
    <citation type="journal article" date="2019" name="Int. J. Syst. Evol. Microbiol.">
        <title>The Global Catalogue of Microorganisms (GCM) 10K type strain sequencing project: providing services to taxonomists for standard genome sequencing and annotation.</title>
        <authorList>
            <consortium name="The Broad Institute Genomics Platform"/>
            <consortium name="The Broad Institute Genome Sequencing Center for Infectious Disease"/>
            <person name="Wu L."/>
            <person name="Ma J."/>
        </authorList>
    </citation>
    <scope>NUCLEOTIDE SEQUENCE [LARGE SCALE GENOMIC DNA]</scope>
    <source>
        <strain evidence="4">NBRC 108565</strain>
    </source>
</reference>
<name>A0ABM8G529_9CELL</name>
<keyword evidence="2" id="KW-0472">Membrane</keyword>
<evidence type="ECO:0008006" key="5">
    <source>
        <dbReference type="Google" id="ProtNLM"/>
    </source>
</evidence>
<protein>
    <recommendedName>
        <fullName evidence="5">DUF3043 domain-containing protein</fullName>
    </recommendedName>
</protein>